<evidence type="ECO:0000259" key="2">
    <source>
        <dbReference type="Pfam" id="PF00011"/>
    </source>
</evidence>
<dbReference type="GO" id="GO:0009408">
    <property type="term" value="P:response to heat"/>
    <property type="evidence" value="ECO:0007669"/>
    <property type="project" value="InterPro"/>
</dbReference>
<dbReference type="InterPro" id="IPR002068">
    <property type="entry name" value="A-crystallin/Hsp20_dom"/>
</dbReference>
<dbReference type="OrthoDB" id="674236at2759"/>
<comment type="caution">
    <text evidence="3">The sequence shown here is derived from an EMBL/GenBank/DDBJ whole genome shotgun (WGS) entry which is preliminary data.</text>
</comment>
<feature type="domain" description="SHSP" evidence="2">
    <location>
        <begin position="79"/>
        <end position="166"/>
    </location>
</feature>
<proteinExistence type="predicted"/>
<evidence type="ECO:0000313" key="3">
    <source>
        <dbReference type="EMBL" id="KAG2571542.1"/>
    </source>
</evidence>
<gene>
    <name evidence="3" type="ORF">PVAP13_7KG125900</name>
</gene>
<accession>A0A8T0QG69</accession>
<dbReference type="Gene3D" id="2.60.40.790">
    <property type="match status" value="1"/>
</dbReference>
<evidence type="ECO:0000313" key="4">
    <source>
        <dbReference type="Proteomes" id="UP000823388"/>
    </source>
</evidence>
<dbReference type="InterPro" id="IPR044587">
    <property type="entry name" value="HSP21-like"/>
</dbReference>
<organism evidence="3 4">
    <name type="scientific">Panicum virgatum</name>
    <name type="common">Blackwell switchgrass</name>
    <dbReference type="NCBI Taxonomy" id="38727"/>
    <lineage>
        <taxon>Eukaryota</taxon>
        <taxon>Viridiplantae</taxon>
        <taxon>Streptophyta</taxon>
        <taxon>Embryophyta</taxon>
        <taxon>Tracheophyta</taxon>
        <taxon>Spermatophyta</taxon>
        <taxon>Magnoliopsida</taxon>
        <taxon>Liliopsida</taxon>
        <taxon>Poales</taxon>
        <taxon>Poaceae</taxon>
        <taxon>PACMAD clade</taxon>
        <taxon>Panicoideae</taxon>
        <taxon>Panicodae</taxon>
        <taxon>Paniceae</taxon>
        <taxon>Panicinae</taxon>
        <taxon>Panicum</taxon>
        <taxon>Panicum sect. Hiantes</taxon>
    </lineage>
</organism>
<dbReference type="InterPro" id="IPR008978">
    <property type="entry name" value="HSP20-like_chaperone"/>
</dbReference>
<name>A0A8T0QG69_PANVG</name>
<dbReference type="Pfam" id="PF00011">
    <property type="entry name" value="HSP20"/>
    <property type="match status" value="1"/>
</dbReference>
<sequence length="171" mass="18754">MSTLSSYTLLSRAAPLPGKISPAVLQPRKQLAVASVALPWVKQSRAPLFVCHAQKNTYNIQPGALVHPSPTSDGDNWRITEDKDHINLKFNVGESTRKDKLEVATADQVLLTVRYTGSRDEDSLASELDARLLMPLGYDGKKVKAAIVPGGWLQITIAKPKHETDKIEISE</sequence>
<reference evidence="3" key="1">
    <citation type="submission" date="2020-05" db="EMBL/GenBank/DDBJ databases">
        <title>WGS assembly of Panicum virgatum.</title>
        <authorList>
            <person name="Lovell J.T."/>
            <person name="Jenkins J."/>
            <person name="Shu S."/>
            <person name="Juenger T.E."/>
            <person name="Schmutz J."/>
        </authorList>
    </citation>
    <scope>NUCLEOTIDE SEQUENCE</scope>
    <source>
        <strain evidence="3">AP13</strain>
    </source>
</reference>
<dbReference type="PANTHER" id="PTHR46733:SF9">
    <property type="entry name" value="OS09G0345500 PROTEIN"/>
    <property type="match status" value="1"/>
</dbReference>
<dbReference type="AlphaFoldDB" id="A0A8T0QG69"/>
<dbReference type="PANTHER" id="PTHR46733">
    <property type="entry name" value="26.5 KDA HEAT SHOCK PROTEIN, MITOCHONDRIAL"/>
    <property type="match status" value="1"/>
</dbReference>
<keyword evidence="1" id="KW-0346">Stress response</keyword>
<protein>
    <recommendedName>
        <fullName evidence="2">SHSP domain-containing protein</fullName>
    </recommendedName>
</protein>
<evidence type="ECO:0000256" key="1">
    <source>
        <dbReference type="ARBA" id="ARBA00023016"/>
    </source>
</evidence>
<dbReference type="Proteomes" id="UP000823388">
    <property type="component" value="Chromosome 7K"/>
</dbReference>
<dbReference type="EMBL" id="CM029049">
    <property type="protein sequence ID" value="KAG2571542.1"/>
    <property type="molecule type" value="Genomic_DNA"/>
</dbReference>
<keyword evidence="4" id="KW-1185">Reference proteome</keyword>